<keyword evidence="13" id="KW-0274">FAD</keyword>
<dbReference type="GO" id="GO:0071949">
    <property type="term" value="F:FAD binding"/>
    <property type="evidence" value="ECO:0007669"/>
    <property type="project" value="InterPro"/>
</dbReference>
<keyword evidence="15 28" id="KW-1133">Transmembrane helix</keyword>
<evidence type="ECO:0000256" key="3">
    <source>
        <dbReference type="ARBA" id="ARBA00004275"/>
    </source>
</evidence>
<protein>
    <recommendedName>
        <fullName evidence="6">Delta(24)-sterol reductase</fullName>
        <ecNumber evidence="5">1.3.1.72</ecNumber>
    </recommendedName>
    <alternativeName>
        <fullName evidence="26">24-dehydrocholesterol reductase</fullName>
    </alternativeName>
    <alternativeName>
        <fullName evidence="27">3-beta-hydroxysterol Delta-24-reductase</fullName>
    </alternativeName>
</protein>
<comment type="cofactor">
    <cofactor evidence="1">
        <name>FAD</name>
        <dbReference type="ChEBI" id="CHEBI:57692"/>
    </cofactor>
</comment>
<evidence type="ECO:0000256" key="14">
    <source>
        <dbReference type="ARBA" id="ARBA00022857"/>
    </source>
</evidence>
<evidence type="ECO:0000256" key="18">
    <source>
        <dbReference type="ARBA" id="ARBA00023098"/>
    </source>
</evidence>
<keyword evidence="9" id="KW-0285">Flavoprotein</keyword>
<evidence type="ECO:0000256" key="9">
    <source>
        <dbReference type="ARBA" id="ARBA00022630"/>
    </source>
</evidence>
<evidence type="ECO:0000256" key="10">
    <source>
        <dbReference type="ARBA" id="ARBA00022692"/>
    </source>
</evidence>
<comment type="subcellular location">
    <subcellularLocation>
        <location evidence="4">Endoplasmic reticulum membrane</location>
        <topology evidence="4">Single-pass membrane protein</topology>
    </subcellularLocation>
    <subcellularLocation>
        <location evidence="2">Golgi apparatus membrane</location>
        <topology evidence="2">Single-pass membrane protein</topology>
    </subcellularLocation>
    <subcellularLocation>
        <location evidence="3">Peroxisome</location>
    </subcellularLocation>
</comment>
<dbReference type="KEGG" id="hazt:108676392"/>
<keyword evidence="11" id="KW-0732">Signal</keyword>
<dbReference type="PROSITE" id="PS51387">
    <property type="entry name" value="FAD_PCMH"/>
    <property type="match status" value="1"/>
</dbReference>
<evidence type="ECO:0000256" key="27">
    <source>
        <dbReference type="ARBA" id="ARBA00080612"/>
    </source>
</evidence>
<evidence type="ECO:0000256" key="28">
    <source>
        <dbReference type="SAM" id="Phobius"/>
    </source>
</evidence>
<evidence type="ECO:0000256" key="1">
    <source>
        <dbReference type="ARBA" id="ARBA00001974"/>
    </source>
</evidence>
<keyword evidence="17" id="KW-0333">Golgi apparatus</keyword>
<gene>
    <name evidence="31" type="primary">LOC108676392</name>
</gene>
<proteinExistence type="predicted"/>
<feature type="transmembrane region" description="Helical" evidence="28">
    <location>
        <begin position="20"/>
        <end position="39"/>
    </location>
</feature>
<evidence type="ECO:0000256" key="6">
    <source>
        <dbReference type="ARBA" id="ARBA00019086"/>
    </source>
</evidence>
<dbReference type="InterPro" id="IPR040165">
    <property type="entry name" value="Diminuto-like"/>
</dbReference>
<dbReference type="GO" id="GO:0000246">
    <property type="term" value="F:Delta24(24-1) sterol reductase activity"/>
    <property type="evidence" value="ECO:0007669"/>
    <property type="project" value="TreeGrafter"/>
</dbReference>
<evidence type="ECO:0000256" key="22">
    <source>
        <dbReference type="ARBA" id="ARBA00023221"/>
    </source>
</evidence>
<dbReference type="InterPro" id="IPR036318">
    <property type="entry name" value="FAD-bd_PCMH-like_sf"/>
</dbReference>
<evidence type="ECO:0000256" key="21">
    <source>
        <dbReference type="ARBA" id="ARBA00023166"/>
    </source>
</evidence>
<evidence type="ECO:0000256" key="19">
    <source>
        <dbReference type="ARBA" id="ARBA00023136"/>
    </source>
</evidence>
<keyword evidence="14" id="KW-0521">NADP</keyword>
<dbReference type="InterPro" id="IPR016166">
    <property type="entry name" value="FAD-bd_PCMH"/>
</dbReference>
<keyword evidence="16" id="KW-0560">Oxidoreductase</keyword>
<dbReference type="Pfam" id="PF01565">
    <property type="entry name" value="FAD_binding_4"/>
    <property type="match status" value="1"/>
</dbReference>
<dbReference type="InterPro" id="IPR006094">
    <property type="entry name" value="Oxid_FAD_bind_N"/>
</dbReference>
<dbReference type="GO" id="GO:0005777">
    <property type="term" value="C:peroxisome"/>
    <property type="evidence" value="ECO:0007669"/>
    <property type="project" value="UniProtKB-SubCell"/>
</dbReference>
<dbReference type="OMA" id="WVGRSAF"/>
<comment type="function">
    <text evidence="25">Catalyzes the reduction of the delta-24 double bond of sterol intermediates during cholesterol biosynthesis. In addition to its cholesterol-synthesizing activity, can protect cells from oxidative stress by reducing caspase 3 activity during apoptosis induced by oxidative stress. Also protects against amyloid-beta peptide-induced apoptosis.</text>
</comment>
<comment type="catalytic activity">
    <reaction evidence="23">
        <text>lanosterol + NADPH + H(+) = 24,25-dihydrolanosterol + NADP(+)</text>
        <dbReference type="Rhea" id="RHEA:33919"/>
        <dbReference type="ChEBI" id="CHEBI:15378"/>
        <dbReference type="ChEBI" id="CHEBI:16521"/>
        <dbReference type="ChEBI" id="CHEBI:28113"/>
        <dbReference type="ChEBI" id="CHEBI:57783"/>
        <dbReference type="ChEBI" id="CHEBI:58349"/>
    </reaction>
    <physiologicalReaction direction="left-to-right" evidence="23">
        <dbReference type="Rhea" id="RHEA:33920"/>
    </physiologicalReaction>
</comment>
<keyword evidence="8" id="KW-0153">Cholesterol metabolism</keyword>
<evidence type="ECO:0000256" key="2">
    <source>
        <dbReference type="ARBA" id="ARBA00004194"/>
    </source>
</evidence>
<keyword evidence="19 28" id="KW-0472">Membrane</keyword>
<dbReference type="InterPro" id="IPR016169">
    <property type="entry name" value="FAD-bd_PCMH_sub2"/>
</dbReference>
<keyword evidence="7" id="KW-0444">Lipid biosynthesis</keyword>
<dbReference type="PANTHER" id="PTHR10801">
    <property type="entry name" value="24-DEHYDROCHOLESTEROL REDUCTASE"/>
    <property type="match status" value="1"/>
</dbReference>
<dbReference type="RefSeq" id="XP_018019956.1">
    <property type="nucleotide sequence ID" value="XM_018164467.2"/>
</dbReference>
<dbReference type="GO" id="GO:0008203">
    <property type="term" value="P:cholesterol metabolic process"/>
    <property type="evidence" value="ECO:0007669"/>
    <property type="project" value="UniProtKB-KW"/>
</dbReference>
<keyword evidence="21" id="KW-1207">Sterol metabolism</keyword>
<evidence type="ECO:0000256" key="11">
    <source>
        <dbReference type="ARBA" id="ARBA00022729"/>
    </source>
</evidence>
<keyword evidence="10 28" id="KW-0812">Transmembrane</keyword>
<evidence type="ECO:0000256" key="23">
    <source>
        <dbReference type="ARBA" id="ARBA00051033"/>
    </source>
</evidence>
<keyword evidence="18" id="KW-0443">Lipid metabolism</keyword>
<keyword evidence="30" id="KW-1185">Reference proteome</keyword>
<evidence type="ECO:0000256" key="15">
    <source>
        <dbReference type="ARBA" id="ARBA00022989"/>
    </source>
</evidence>
<accession>A0A8B7P4G7</accession>
<evidence type="ECO:0000256" key="12">
    <source>
        <dbReference type="ARBA" id="ARBA00022824"/>
    </source>
</evidence>
<dbReference type="GO" id="GO:0005789">
    <property type="term" value="C:endoplasmic reticulum membrane"/>
    <property type="evidence" value="ECO:0007669"/>
    <property type="project" value="UniProtKB-SubCell"/>
</dbReference>
<sequence>MASLDWNSIVKYILIHYRWVFVVVFLLPLSAAYDVYYYARSWLVFQLSSAPRQHKRKVENVQAQVRAWKKSGQKTYMCTARPGWQTISFRQPRYKQTFTNININLVDILEVDVNRQSVWCEPLVSMGQLTAMLVELGWSIPVVPEMDDLTVGGLVMGTGIETSSHKAGLFQHICLSYELVLADGSVVTCSQEQNQDLFYSVPWSYGTLGFLTAVEIKIIPAKRFVRVDYAPCHSRQLLLQRFSAATRQEDGNQFVEALCFSRDTAVVMVCNMTDSAEPGKVNSIGRWYKPWFFKHVQSFLVSGPAYEFIPLRDYYHRHTRSIFWELQDIMPYENNAVFRYVLGWLVPPKVSLLKLTQGEAVKELYEQNHFIQDMLVPLNTLGEALDCFHKEVQIYPIWLCPFLLPARPGMLQPAGGKDALYVDIGTYGVPRVQNFHPVDTTRRVEQFVRDKKGFQMLYADSYMTREEFRAMFDHSLYDKLREKYRDTTTAFPQVYDKICRKARI</sequence>
<keyword evidence="12" id="KW-0256">Endoplasmic reticulum</keyword>
<evidence type="ECO:0000256" key="4">
    <source>
        <dbReference type="ARBA" id="ARBA00004389"/>
    </source>
</evidence>
<evidence type="ECO:0000259" key="29">
    <source>
        <dbReference type="PROSITE" id="PS51387"/>
    </source>
</evidence>
<feature type="domain" description="FAD-binding PCMH-type" evidence="29">
    <location>
        <begin position="45"/>
        <end position="221"/>
    </location>
</feature>
<organism evidence="30 31">
    <name type="scientific">Hyalella azteca</name>
    <name type="common">Amphipod</name>
    <dbReference type="NCBI Taxonomy" id="294128"/>
    <lineage>
        <taxon>Eukaryota</taxon>
        <taxon>Metazoa</taxon>
        <taxon>Ecdysozoa</taxon>
        <taxon>Arthropoda</taxon>
        <taxon>Crustacea</taxon>
        <taxon>Multicrustacea</taxon>
        <taxon>Malacostraca</taxon>
        <taxon>Eumalacostraca</taxon>
        <taxon>Peracarida</taxon>
        <taxon>Amphipoda</taxon>
        <taxon>Senticaudata</taxon>
        <taxon>Talitrida</taxon>
        <taxon>Talitroidea</taxon>
        <taxon>Hyalellidae</taxon>
        <taxon>Hyalella</taxon>
    </lineage>
</organism>
<keyword evidence="22" id="KW-0753">Steroid metabolism</keyword>
<reference evidence="31" key="1">
    <citation type="submission" date="2025-08" db="UniProtKB">
        <authorList>
            <consortium name="RefSeq"/>
        </authorList>
    </citation>
    <scope>IDENTIFICATION</scope>
    <source>
        <tissue evidence="31">Whole organism</tissue>
    </source>
</reference>
<dbReference type="GO" id="GO:0000139">
    <property type="term" value="C:Golgi membrane"/>
    <property type="evidence" value="ECO:0007669"/>
    <property type="project" value="UniProtKB-SubCell"/>
</dbReference>
<evidence type="ECO:0000313" key="31">
    <source>
        <dbReference type="RefSeq" id="XP_018019956.1"/>
    </source>
</evidence>
<dbReference type="EC" id="1.3.1.72" evidence="5"/>
<evidence type="ECO:0000256" key="5">
    <source>
        <dbReference type="ARBA" id="ARBA00012405"/>
    </source>
</evidence>
<dbReference type="SUPFAM" id="SSF56176">
    <property type="entry name" value="FAD-binding/transporter-associated domain-like"/>
    <property type="match status" value="1"/>
</dbReference>
<keyword evidence="20" id="KW-0576">Peroxisome</keyword>
<dbReference type="Proteomes" id="UP000694843">
    <property type="component" value="Unplaced"/>
</dbReference>
<comment type="catalytic activity">
    <reaction evidence="24">
        <text>5alpha-cholest-8-en-3beta-ol + NADP(+) = zymosterol + NADPH + H(+)</text>
        <dbReference type="Rhea" id="RHEA:36399"/>
        <dbReference type="ChEBI" id="CHEBI:15378"/>
        <dbReference type="ChEBI" id="CHEBI:16608"/>
        <dbReference type="ChEBI" id="CHEBI:18252"/>
        <dbReference type="ChEBI" id="CHEBI:57783"/>
        <dbReference type="ChEBI" id="CHEBI:58349"/>
        <dbReference type="EC" id="1.3.1.72"/>
    </reaction>
    <physiologicalReaction direction="right-to-left" evidence="24">
        <dbReference type="Rhea" id="RHEA:36401"/>
    </physiologicalReaction>
</comment>
<name>A0A8B7P4G7_HYAAZ</name>
<evidence type="ECO:0000256" key="8">
    <source>
        <dbReference type="ARBA" id="ARBA00022548"/>
    </source>
</evidence>
<dbReference type="PANTHER" id="PTHR10801:SF0">
    <property type="entry name" value="DELTA(24)-STEROL REDUCTASE"/>
    <property type="match status" value="1"/>
</dbReference>
<dbReference type="AlphaFoldDB" id="A0A8B7P4G7"/>
<evidence type="ECO:0000256" key="20">
    <source>
        <dbReference type="ARBA" id="ARBA00023140"/>
    </source>
</evidence>
<evidence type="ECO:0000256" key="24">
    <source>
        <dbReference type="ARBA" id="ARBA00052927"/>
    </source>
</evidence>
<evidence type="ECO:0000256" key="26">
    <source>
        <dbReference type="ARBA" id="ARBA00078485"/>
    </source>
</evidence>
<evidence type="ECO:0000256" key="17">
    <source>
        <dbReference type="ARBA" id="ARBA00023034"/>
    </source>
</evidence>
<dbReference type="FunFam" id="3.30.465.10:FF:000032">
    <property type="entry name" value="Delta(24)-sterol reductase"/>
    <property type="match status" value="1"/>
</dbReference>
<dbReference type="GeneID" id="108676392"/>
<dbReference type="Gene3D" id="3.30.465.10">
    <property type="match status" value="1"/>
</dbReference>
<dbReference type="GO" id="GO:0050614">
    <property type="term" value="F:Delta24-sterol reductase activity"/>
    <property type="evidence" value="ECO:0007669"/>
    <property type="project" value="UniProtKB-EC"/>
</dbReference>
<evidence type="ECO:0000256" key="13">
    <source>
        <dbReference type="ARBA" id="ARBA00022827"/>
    </source>
</evidence>
<dbReference type="OrthoDB" id="415825at2759"/>
<evidence type="ECO:0000313" key="30">
    <source>
        <dbReference type="Proteomes" id="UP000694843"/>
    </source>
</evidence>
<evidence type="ECO:0000256" key="25">
    <source>
        <dbReference type="ARBA" id="ARBA00056986"/>
    </source>
</evidence>
<evidence type="ECO:0000256" key="7">
    <source>
        <dbReference type="ARBA" id="ARBA00022516"/>
    </source>
</evidence>
<evidence type="ECO:0000256" key="16">
    <source>
        <dbReference type="ARBA" id="ARBA00023002"/>
    </source>
</evidence>